<gene>
    <name evidence="6" type="ORF">H9X80_02115</name>
</gene>
<evidence type="ECO:0000256" key="3">
    <source>
        <dbReference type="ARBA" id="ARBA00023125"/>
    </source>
</evidence>
<dbReference type="HAMAP" id="MF_02064">
    <property type="entry name" value="Sigma70_SigI"/>
    <property type="match status" value="1"/>
</dbReference>
<dbReference type="RefSeq" id="WP_204792706.1">
    <property type="nucleotide sequence ID" value="NZ_JACSNQ010000002.1"/>
</dbReference>
<evidence type="ECO:0000313" key="7">
    <source>
        <dbReference type="Proteomes" id="UP000712527"/>
    </source>
</evidence>
<organism evidence="6 7">
    <name type="scientific">Olsenella profusa</name>
    <dbReference type="NCBI Taxonomy" id="138595"/>
    <lineage>
        <taxon>Bacteria</taxon>
        <taxon>Bacillati</taxon>
        <taxon>Actinomycetota</taxon>
        <taxon>Coriobacteriia</taxon>
        <taxon>Coriobacteriales</taxon>
        <taxon>Atopobiaceae</taxon>
        <taxon>Olsenella</taxon>
    </lineage>
</organism>
<dbReference type="Pfam" id="PF04542">
    <property type="entry name" value="Sigma70_r2"/>
    <property type="match status" value="1"/>
</dbReference>
<accession>A0ABS2F069</accession>
<proteinExistence type="inferred from homology"/>
<dbReference type="InterPro" id="IPR013325">
    <property type="entry name" value="RNA_pol_sigma_r2"/>
</dbReference>
<evidence type="ECO:0000313" key="6">
    <source>
        <dbReference type="EMBL" id="MBM6774350.1"/>
    </source>
</evidence>
<evidence type="ECO:0000256" key="1">
    <source>
        <dbReference type="ARBA" id="ARBA00022490"/>
    </source>
</evidence>
<dbReference type="InterPro" id="IPR007627">
    <property type="entry name" value="RNA_pol_sigma70_r2"/>
</dbReference>
<dbReference type="EMBL" id="JACSNQ010000002">
    <property type="protein sequence ID" value="MBM6774350.1"/>
    <property type="molecule type" value="Genomic_DNA"/>
</dbReference>
<protein>
    <submittedName>
        <fullName evidence="6">RNA polymerase subunit sigma</fullName>
    </submittedName>
</protein>
<keyword evidence="7" id="KW-1185">Reference proteome</keyword>
<dbReference type="InterPro" id="IPR014244">
    <property type="entry name" value="RNA_pol_sigma-I"/>
</dbReference>
<keyword evidence="4" id="KW-0804">Transcription</keyword>
<dbReference type="Proteomes" id="UP000712527">
    <property type="component" value="Unassembled WGS sequence"/>
</dbReference>
<feature type="domain" description="RNA polymerase sigma-70 region 2" evidence="5">
    <location>
        <begin position="24"/>
        <end position="94"/>
    </location>
</feature>
<evidence type="ECO:0000259" key="5">
    <source>
        <dbReference type="Pfam" id="PF04542"/>
    </source>
</evidence>
<evidence type="ECO:0000256" key="4">
    <source>
        <dbReference type="ARBA" id="ARBA00023163"/>
    </source>
</evidence>
<keyword evidence="2" id="KW-0805">Transcription regulation</keyword>
<dbReference type="SUPFAM" id="SSF88946">
    <property type="entry name" value="Sigma2 domain of RNA polymerase sigma factors"/>
    <property type="match status" value="1"/>
</dbReference>
<reference evidence="6 7" key="1">
    <citation type="journal article" date="2021" name="Sci. Rep.">
        <title>The distribution of antibiotic resistance genes in chicken gut microbiota commensals.</title>
        <authorList>
            <person name="Juricova H."/>
            <person name="Matiasovicova J."/>
            <person name="Kubasova T."/>
            <person name="Cejkova D."/>
            <person name="Rychlik I."/>
        </authorList>
    </citation>
    <scope>NUCLEOTIDE SEQUENCE [LARGE SCALE GENOMIC DNA]</scope>
    <source>
        <strain evidence="6 7">An794</strain>
    </source>
</reference>
<evidence type="ECO:0000256" key="2">
    <source>
        <dbReference type="ARBA" id="ARBA00023015"/>
    </source>
</evidence>
<dbReference type="Gene3D" id="1.10.1740.10">
    <property type="match status" value="1"/>
</dbReference>
<keyword evidence="1" id="KW-0963">Cytoplasm</keyword>
<comment type="caution">
    <text evidence="6">The sequence shown here is derived from an EMBL/GenBank/DDBJ whole genome shotgun (WGS) entry which is preliminary data.</text>
</comment>
<sequence>MRRDRDLTARVRRAKGDARAADELVRDYLPFVKAETARFMGRPPQEGRDDELGIAMFAFHEAVLSYEQARGAFLPLAATTIRNRLIDYRRRERRHAAVASLDERAPGDCDEEGRPLVERLTSGRDEVAEREHRRASRREIAEFVARLEELGLTLAEVAENGPRQRRTLEACQAALSFARERPELLEGLARTGRLPIGELARGAGVERKTLERHRRYLVALLLAYTNGYEIIRGHLCRVAGASGGGAR</sequence>
<name>A0ABS2F069_9ACTN</name>
<keyword evidence="3" id="KW-0238">DNA-binding</keyword>